<reference evidence="1" key="1">
    <citation type="journal article" date="2021" name="Genome Biol. Evol.">
        <title>A High-Quality Reference Genome for a Parasitic Bivalve with Doubly Uniparental Inheritance (Bivalvia: Unionida).</title>
        <authorList>
            <person name="Smith C.H."/>
        </authorList>
    </citation>
    <scope>NUCLEOTIDE SEQUENCE</scope>
    <source>
        <strain evidence="1">CHS0354</strain>
    </source>
</reference>
<accession>A0AAE0T647</accession>
<proteinExistence type="predicted"/>
<comment type="caution">
    <text evidence="1">The sequence shown here is derived from an EMBL/GenBank/DDBJ whole genome shotgun (WGS) entry which is preliminary data.</text>
</comment>
<reference evidence="1" key="3">
    <citation type="submission" date="2023-05" db="EMBL/GenBank/DDBJ databases">
        <authorList>
            <person name="Smith C.H."/>
        </authorList>
    </citation>
    <scope>NUCLEOTIDE SEQUENCE</scope>
    <source>
        <strain evidence="1">CHS0354</strain>
        <tissue evidence="1">Mantle</tissue>
    </source>
</reference>
<protein>
    <submittedName>
        <fullName evidence="1">Uncharacterized protein</fullName>
    </submittedName>
</protein>
<evidence type="ECO:0000313" key="2">
    <source>
        <dbReference type="Proteomes" id="UP001195483"/>
    </source>
</evidence>
<dbReference type="Proteomes" id="UP001195483">
    <property type="component" value="Unassembled WGS sequence"/>
</dbReference>
<dbReference type="EMBL" id="JAEAOA010001718">
    <property type="protein sequence ID" value="KAK3604054.1"/>
    <property type="molecule type" value="Genomic_DNA"/>
</dbReference>
<organism evidence="1 2">
    <name type="scientific">Potamilus streckersoni</name>
    <dbReference type="NCBI Taxonomy" id="2493646"/>
    <lineage>
        <taxon>Eukaryota</taxon>
        <taxon>Metazoa</taxon>
        <taxon>Spiralia</taxon>
        <taxon>Lophotrochozoa</taxon>
        <taxon>Mollusca</taxon>
        <taxon>Bivalvia</taxon>
        <taxon>Autobranchia</taxon>
        <taxon>Heteroconchia</taxon>
        <taxon>Palaeoheterodonta</taxon>
        <taxon>Unionida</taxon>
        <taxon>Unionoidea</taxon>
        <taxon>Unionidae</taxon>
        <taxon>Ambleminae</taxon>
        <taxon>Lampsilini</taxon>
        <taxon>Potamilus</taxon>
    </lineage>
</organism>
<reference evidence="1" key="2">
    <citation type="journal article" date="2021" name="Genome Biol. Evol.">
        <title>Developing a high-quality reference genome for a parasitic bivalve with doubly uniparental inheritance (Bivalvia: Unionida).</title>
        <authorList>
            <person name="Smith C.H."/>
        </authorList>
    </citation>
    <scope>NUCLEOTIDE SEQUENCE</scope>
    <source>
        <strain evidence="1">CHS0354</strain>
        <tissue evidence="1">Mantle</tissue>
    </source>
</reference>
<keyword evidence="2" id="KW-1185">Reference proteome</keyword>
<name>A0AAE0T647_9BIVA</name>
<sequence>MAADPQTDLFTLGLANTKPLKEQVTPYKLALFVLIIEYSVMKKTKYNSHYKFGQGDRVMVYSELTDTEKRSFMITILQLLQSQDLTLRELTLRIQDMNIRPVLFEIFKDRSYRAGA</sequence>
<gene>
    <name evidence="1" type="ORF">CHS0354_028687</name>
</gene>
<evidence type="ECO:0000313" key="1">
    <source>
        <dbReference type="EMBL" id="KAK3604054.1"/>
    </source>
</evidence>
<dbReference type="AlphaFoldDB" id="A0AAE0T647"/>